<evidence type="ECO:0000313" key="2">
    <source>
        <dbReference type="EMBL" id="PSR84384.1"/>
    </source>
</evidence>
<reference evidence="2 3" key="1">
    <citation type="journal article" date="2018" name="Mycol. Prog.">
        <title>Coniella lustricola, a new species from submerged detritus.</title>
        <authorList>
            <person name="Raudabaugh D.B."/>
            <person name="Iturriaga T."/>
            <person name="Carver A."/>
            <person name="Mondo S."/>
            <person name="Pangilinan J."/>
            <person name="Lipzen A."/>
            <person name="He G."/>
            <person name="Amirebrahimi M."/>
            <person name="Grigoriev I.V."/>
            <person name="Miller A.N."/>
        </authorList>
    </citation>
    <scope>NUCLEOTIDE SEQUENCE [LARGE SCALE GENOMIC DNA]</scope>
    <source>
        <strain evidence="2 3">B22-T-1</strain>
    </source>
</reference>
<accession>A0A2T3A7N9</accession>
<evidence type="ECO:0000259" key="1">
    <source>
        <dbReference type="PROSITE" id="PS50011"/>
    </source>
</evidence>
<name>A0A2T3A7N9_9PEZI</name>
<protein>
    <submittedName>
        <fullName evidence="2">Kinase-like domain-containing protein</fullName>
    </submittedName>
</protein>
<proteinExistence type="predicted"/>
<dbReference type="PROSITE" id="PS50011">
    <property type="entry name" value="PROTEIN_KINASE_DOM"/>
    <property type="match status" value="1"/>
</dbReference>
<dbReference type="Gene3D" id="1.10.510.10">
    <property type="entry name" value="Transferase(Phosphotransferase) domain 1"/>
    <property type="match status" value="1"/>
</dbReference>
<dbReference type="InterPro" id="IPR000719">
    <property type="entry name" value="Prot_kinase_dom"/>
</dbReference>
<evidence type="ECO:0000313" key="3">
    <source>
        <dbReference type="Proteomes" id="UP000241462"/>
    </source>
</evidence>
<dbReference type="Pfam" id="PF00069">
    <property type="entry name" value="Pkinase"/>
    <property type="match status" value="1"/>
</dbReference>
<dbReference type="STRING" id="2025994.A0A2T3A7N9"/>
<dbReference type="OrthoDB" id="4062651at2759"/>
<sequence length="285" mass="32254">MESIDQDTRRIIISRAYTLKEGEDSSHVDWKNTGFLSFQVYRGSNAWYGNLPVAQYRNDWPELGDQTDLSKFDEVIKLLSPIPKYAIYPAFPTHKLTRYTPRQGASTDIYIKAPKLNQYRANGSYDVAGQLLKEAENNEMVLHTPHTNLNSFLGCIEEDGLLVRLVFPKLRNSLSEYIESGKLKEFTIKQRLEWMEQVEAGATHLHTLGFAHNDISPSNIMFTETGHIKLIDLDACAPLGSRLAKGGYVTGWKGPFGGKSDQYKHSSVDCDKMAIQEIRGYLEEA</sequence>
<dbReference type="SUPFAM" id="SSF56112">
    <property type="entry name" value="Protein kinase-like (PK-like)"/>
    <property type="match status" value="1"/>
</dbReference>
<dbReference type="AlphaFoldDB" id="A0A2T3A7N9"/>
<dbReference type="InParanoid" id="A0A2T3A7N9"/>
<gene>
    <name evidence="2" type="ORF">BD289DRAFT_434279</name>
</gene>
<keyword evidence="3" id="KW-1185">Reference proteome</keyword>
<dbReference type="InterPro" id="IPR011009">
    <property type="entry name" value="Kinase-like_dom_sf"/>
</dbReference>
<organism evidence="2 3">
    <name type="scientific">Coniella lustricola</name>
    <dbReference type="NCBI Taxonomy" id="2025994"/>
    <lineage>
        <taxon>Eukaryota</taxon>
        <taxon>Fungi</taxon>
        <taxon>Dikarya</taxon>
        <taxon>Ascomycota</taxon>
        <taxon>Pezizomycotina</taxon>
        <taxon>Sordariomycetes</taxon>
        <taxon>Sordariomycetidae</taxon>
        <taxon>Diaporthales</taxon>
        <taxon>Schizoparmaceae</taxon>
        <taxon>Coniella</taxon>
    </lineage>
</organism>
<dbReference type="GO" id="GO:0005524">
    <property type="term" value="F:ATP binding"/>
    <property type="evidence" value="ECO:0007669"/>
    <property type="project" value="InterPro"/>
</dbReference>
<keyword evidence="2" id="KW-0418">Kinase</keyword>
<dbReference type="GO" id="GO:0004672">
    <property type="term" value="F:protein kinase activity"/>
    <property type="evidence" value="ECO:0007669"/>
    <property type="project" value="InterPro"/>
</dbReference>
<feature type="domain" description="Protein kinase" evidence="1">
    <location>
        <begin position="76"/>
        <end position="285"/>
    </location>
</feature>
<dbReference type="Proteomes" id="UP000241462">
    <property type="component" value="Unassembled WGS sequence"/>
</dbReference>
<keyword evidence="2" id="KW-0808">Transferase</keyword>
<dbReference type="EMBL" id="KZ678444">
    <property type="protein sequence ID" value="PSR84384.1"/>
    <property type="molecule type" value="Genomic_DNA"/>
</dbReference>